<sequence length="323" mass="35465">MMSRAERNQARQRSSHRQYGQSQRQDAILSTMLAQITVCLILLVLAYCFKISGLPIYENTKAAVSELLGQELHLSFIDDVMSRWNVQLPVWSDNKEQPQPQQPSSQASEKEQSQLIDSELAGYIEEYLPQDTQPESSADETTEDEAQPSSKTKVSGENNQDGQGGGINPVRLVGTKRRLTAPNTATLSPFFITDKPILPVKLGTLTCRFGFRKHPITGKDDFHTGVDIAALEGTPISAVLNGTVTEIGESAIYGNFIVIQHSVGFETVYCHCSEILAPAGAVVRQREIIAKVGSTGMSTGSHVHLEFKVNGLQANPAWVYDEF</sequence>
<evidence type="ECO:0000313" key="4">
    <source>
        <dbReference type="EMBL" id="SEM53558.1"/>
    </source>
</evidence>
<gene>
    <name evidence="4" type="ORF">SAMN05216180_0448</name>
</gene>
<keyword evidence="2" id="KW-1133">Transmembrane helix</keyword>
<protein>
    <submittedName>
        <fullName evidence="4">Peptidase family M23</fullName>
    </submittedName>
</protein>
<feature type="transmembrane region" description="Helical" evidence="2">
    <location>
        <begin position="27"/>
        <end position="47"/>
    </location>
</feature>
<evidence type="ECO:0000313" key="5">
    <source>
        <dbReference type="Proteomes" id="UP000199158"/>
    </source>
</evidence>
<dbReference type="Gene3D" id="2.70.70.10">
    <property type="entry name" value="Glucose Permease (Domain IIA)"/>
    <property type="match status" value="1"/>
</dbReference>
<feature type="compositionally biased region" description="Polar residues" evidence="1">
    <location>
        <begin position="147"/>
        <end position="161"/>
    </location>
</feature>
<dbReference type="InterPro" id="IPR050570">
    <property type="entry name" value="Cell_wall_metabolism_enzyme"/>
</dbReference>
<dbReference type="InterPro" id="IPR011055">
    <property type="entry name" value="Dup_hybrid_motif"/>
</dbReference>
<feature type="region of interest" description="Disordered" evidence="1">
    <location>
        <begin position="1"/>
        <end position="21"/>
    </location>
</feature>
<name>A0A1H7Z7L1_9FIRM</name>
<dbReference type="CDD" id="cd12797">
    <property type="entry name" value="M23_peptidase"/>
    <property type="match status" value="1"/>
</dbReference>
<feature type="region of interest" description="Disordered" evidence="1">
    <location>
        <begin position="93"/>
        <end position="112"/>
    </location>
</feature>
<dbReference type="Pfam" id="PF01551">
    <property type="entry name" value="Peptidase_M23"/>
    <property type="match status" value="1"/>
</dbReference>
<keyword evidence="2" id="KW-0472">Membrane</keyword>
<dbReference type="RefSeq" id="WP_162840765.1">
    <property type="nucleotide sequence ID" value="NZ_FOCG01000001.1"/>
</dbReference>
<dbReference type="EMBL" id="FOCG01000001">
    <property type="protein sequence ID" value="SEM53558.1"/>
    <property type="molecule type" value="Genomic_DNA"/>
</dbReference>
<evidence type="ECO:0000259" key="3">
    <source>
        <dbReference type="Pfam" id="PF01551"/>
    </source>
</evidence>
<organism evidence="4 5">
    <name type="scientific">Hydrogenoanaerobacterium saccharovorans</name>
    <dbReference type="NCBI Taxonomy" id="474960"/>
    <lineage>
        <taxon>Bacteria</taxon>
        <taxon>Bacillati</taxon>
        <taxon>Bacillota</taxon>
        <taxon>Clostridia</taxon>
        <taxon>Eubacteriales</taxon>
        <taxon>Oscillospiraceae</taxon>
        <taxon>Hydrogenoanaerobacterium</taxon>
    </lineage>
</organism>
<dbReference type="PANTHER" id="PTHR21666:SF270">
    <property type="entry name" value="MUREIN HYDROLASE ACTIVATOR ENVC"/>
    <property type="match status" value="1"/>
</dbReference>
<dbReference type="AlphaFoldDB" id="A0A1H7Z7L1"/>
<proteinExistence type="predicted"/>
<evidence type="ECO:0000256" key="2">
    <source>
        <dbReference type="SAM" id="Phobius"/>
    </source>
</evidence>
<dbReference type="PANTHER" id="PTHR21666">
    <property type="entry name" value="PEPTIDASE-RELATED"/>
    <property type="match status" value="1"/>
</dbReference>
<feature type="compositionally biased region" description="Low complexity" evidence="1">
    <location>
        <begin position="97"/>
        <end position="107"/>
    </location>
</feature>
<dbReference type="STRING" id="474960.SAMN05216180_0448"/>
<reference evidence="4 5" key="1">
    <citation type="submission" date="2016-10" db="EMBL/GenBank/DDBJ databases">
        <authorList>
            <person name="de Groot N.N."/>
        </authorList>
    </citation>
    <scope>NUCLEOTIDE SEQUENCE [LARGE SCALE GENOMIC DNA]</scope>
    <source>
        <strain evidence="4 5">CGMCC 1.5070</strain>
    </source>
</reference>
<evidence type="ECO:0000256" key="1">
    <source>
        <dbReference type="SAM" id="MobiDB-lite"/>
    </source>
</evidence>
<feature type="domain" description="M23ase beta-sheet core" evidence="3">
    <location>
        <begin position="222"/>
        <end position="316"/>
    </location>
</feature>
<dbReference type="InterPro" id="IPR016047">
    <property type="entry name" value="M23ase_b-sheet_dom"/>
</dbReference>
<feature type="compositionally biased region" description="Acidic residues" evidence="1">
    <location>
        <begin position="137"/>
        <end position="146"/>
    </location>
</feature>
<dbReference type="GO" id="GO:0004222">
    <property type="term" value="F:metalloendopeptidase activity"/>
    <property type="evidence" value="ECO:0007669"/>
    <property type="project" value="TreeGrafter"/>
</dbReference>
<keyword evidence="5" id="KW-1185">Reference proteome</keyword>
<feature type="region of interest" description="Disordered" evidence="1">
    <location>
        <begin position="132"/>
        <end position="170"/>
    </location>
</feature>
<dbReference type="SUPFAM" id="SSF51261">
    <property type="entry name" value="Duplicated hybrid motif"/>
    <property type="match status" value="1"/>
</dbReference>
<dbReference type="Proteomes" id="UP000199158">
    <property type="component" value="Unassembled WGS sequence"/>
</dbReference>
<keyword evidence="2" id="KW-0812">Transmembrane</keyword>
<accession>A0A1H7Z7L1</accession>